<proteinExistence type="predicted"/>
<gene>
    <name evidence="2" type="ORF">SAMN05216466_10134</name>
</gene>
<evidence type="ECO:0000313" key="2">
    <source>
        <dbReference type="EMBL" id="SDF77484.1"/>
    </source>
</evidence>
<dbReference type="Proteomes" id="UP000199706">
    <property type="component" value="Unassembled WGS sequence"/>
</dbReference>
<organism evidence="2 3">
    <name type="scientific">Paraburkholderia phenazinium</name>
    <dbReference type="NCBI Taxonomy" id="60549"/>
    <lineage>
        <taxon>Bacteria</taxon>
        <taxon>Pseudomonadati</taxon>
        <taxon>Pseudomonadota</taxon>
        <taxon>Betaproteobacteria</taxon>
        <taxon>Burkholderiales</taxon>
        <taxon>Burkholderiaceae</taxon>
        <taxon>Paraburkholderia</taxon>
    </lineage>
</organism>
<reference evidence="2 3" key="1">
    <citation type="submission" date="2016-10" db="EMBL/GenBank/DDBJ databases">
        <authorList>
            <person name="de Groot N.N."/>
        </authorList>
    </citation>
    <scope>NUCLEOTIDE SEQUENCE [LARGE SCALE GENOMIC DNA]</scope>
    <source>
        <strain evidence="2 3">LMG 2247</strain>
    </source>
</reference>
<feature type="region of interest" description="Disordered" evidence="1">
    <location>
        <begin position="59"/>
        <end position="78"/>
    </location>
</feature>
<protein>
    <submittedName>
        <fullName evidence="2">Uncharacterized protein</fullName>
    </submittedName>
</protein>
<evidence type="ECO:0000313" key="3">
    <source>
        <dbReference type="Proteomes" id="UP000199706"/>
    </source>
</evidence>
<dbReference type="EMBL" id="FNCJ01000001">
    <property type="protein sequence ID" value="SDF77484.1"/>
    <property type="molecule type" value="Genomic_DNA"/>
</dbReference>
<accession>A0A1G7NTZ0</accession>
<sequence>MTSIACATRRRIRRVPFPAPVSRASQRRVVQDNPDLPVAFVADTLVAMAEARARTSIARPASPALAAASWASQPARRR</sequence>
<name>A0A1G7NTZ0_9BURK</name>
<evidence type="ECO:0000256" key="1">
    <source>
        <dbReference type="SAM" id="MobiDB-lite"/>
    </source>
</evidence>
<dbReference type="AlphaFoldDB" id="A0A1G7NTZ0"/>